<keyword evidence="4" id="KW-0564">Palmitate</keyword>
<evidence type="ECO:0000256" key="4">
    <source>
        <dbReference type="ARBA" id="ARBA00023139"/>
    </source>
</evidence>
<feature type="chain" id="PRO_5040795016" evidence="7">
    <location>
        <begin position="20"/>
        <end position="479"/>
    </location>
</feature>
<keyword evidence="2 7" id="KW-0732">Signal</keyword>
<dbReference type="PROSITE" id="PS51257">
    <property type="entry name" value="PROKAR_LIPOPROTEIN"/>
    <property type="match status" value="1"/>
</dbReference>
<evidence type="ECO:0000256" key="3">
    <source>
        <dbReference type="ARBA" id="ARBA00023136"/>
    </source>
</evidence>
<dbReference type="InterPro" id="IPR006059">
    <property type="entry name" value="SBP"/>
</dbReference>
<evidence type="ECO:0000256" key="2">
    <source>
        <dbReference type="ARBA" id="ARBA00022729"/>
    </source>
</evidence>
<accession>A0A9X8UMM7</accession>
<dbReference type="PANTHER" id="PTHR43649">
    <property type="entry name" value="ARABINOSE-BINDING PROTEIN-RELATED"/>
    <property type="match status" value="1"/>
</dbReference>
<evidence type="ECO:0000313" key="9">
    <source>
        <dbReference type="Proteomes" id="UP000294682"/>
    </source>
</evidence>
<proteinExistence type="predicted"/>
<feature type="region of interest" description="Disordered" evidence="6">
    <location>
        <begin position="26"/>
        <end position="58"/>
    </location>
</feature>
<organism evidence="8 9">
    <name type="scientific">Harryflintia acetispora</name>
    <dbReference type="NCBI Taxonomy" id="1849041"/>
    <lineage>
        <taxon>Bacteria</taxon>
        <taxon>Bacillati</taxon>
        <taxon>Bacillota</taxon>
        <taxon>Clostridia</taxon>
        <taxon>Eubacteriales</taxon>
        <taxon>Oscillospiraceae</taxon>
        <taxon>Harryflintia</taxon>
    </lineage>
</organism>
<keyword evidence="8" id="KW-0813">Transport</keyword>
<keyword evidence="1" id="KW-1003">Cell membrane</keyword>
<dbReference type="PANTHER" id="PTHR43649:SF33">
    <property type="entry name" value="POLYGALACTURONAN_RHAMNOGALACTURONAN-BINDING PROTEIN YTCQ"/>
    <property type="match status" value="1"/>
</dbReference>
<dbReference type="Gene3D" id="3.40.190.10">
    <property type="entry name" value="Periplasmic binding protein-like II"/>
    <property type="match status" value="1"/>
</dbReference>
<evidence type="ECO:0000313" key="8">
    <source>
        <dbReference type="EMBL" id="TCL45490.1"/>
    </source>
</evidence>
<dbReference type="SUPFAM" id="SSF53850">
    <property type="entry name" value="Periplasmic binding protein-like II"/>
    <property type="match status" value="1"/>
</dbReference>
<dbReference type="Pfam" id="PF01547">
    <property type="entry name" value="SBP_bac_1"/>
    <property type="match status" value="1"/>
</dbReference>
<comment type="caution">
    <text evidence="8">The sequence shown here is derived from an EMBL/GenBank/DDBJ whole genome shotgun (WGS) entry which is preliminary data.</text>
</comment>
<feature type="signal peptide" evidence="7">
    <location>
        <begin position="1"/>
        <end position="19"/>
    </location>
</feature>
<keyword evidence="8" id="KW-0762">Sugar transport</keyword>
<gene>
    <name evidence="8" type="ORF">EDD78_101473</name>
</gene>
<sequence>MKTRLIATLLAACTLASIAAGCGGSEAPAESSSAAPESSEAEAPASSEAGTPAAGGTYSGTTKYPEGKFVFYGYGQPQFMLEQYQLWFDMHKEATEGVEIEMIQCEGGEDARKKVTLTYQSGAMDEMPDVVQTATAQMMDMAKNGILMDVTDFLQPLEPEMLDGVTGDVQYDGKMYALPDSFRPQLLFYNQEIFDQYEIDPAQMDTMEGYIEVGRQLKEKSGGKVYLSFASPSQKTWAYWGRRGLWPQAKARIWDDEGNVVFGSDEGTKLAASTLDTLFKEDLLLRSQVMQPPLYDSIRNGEVATFYIGAFWDEFIRKNTPEIAGKWRMMTAPKYEDIGLRGAPVTGMMAIVNKPDAKYADLFKDIWYDYMFTAEYRNQHAQNMADEDGPCWNPISKALSEDPFWKSPDPFYGDQSFKEMETVGLKDAAPNMVVTSSDAEADTIISDELDRYIAGDQDMDTTIKNIDEQLKAKIGTAKN</sequence>
<evidence type="ECO:0000256" key="7">
    <source>
        <dbReference type="SAM" id="SignalP"/>
    </source>
</evidence>
<dbReference type="AlphaFoldDB" id="A0A9X8UMM7"/>
<reference evidence="8 9" key="1">
    <citation type="submission" date="2019-03" db="EMBL/GenBank/DDBJ databases">
        <title>Genomic Encyclopedia of Type Strains, Phase IV (KMG-IV): sequencing the most valuable type-strain genomes for metagenomic binning, comparative biology and taxonomic classification.</title>
        <authorList>
            <person name="Goeker M."/>
        </authorList>
    </citation>
    <scope>NUCLEOTIDE SEQUENCE [LARGE SCALE GENOMIC DNA]</scope>
    <source>
        <strain evidence="8 9">DSM 100433</strain>
    </source>
</reference>
<dbReference type="Proteomes" id="UP000294682">
    <property type="component" value="Unassembled WGS sequence"/>
</dbReference>
<dbReference type="InterPro" id="IPR050490">
    <property type="entry name" value="Bact_solute-bd_prot1"/>
</dbReference>
<evidence type="ECO:0000256" key="5">
    <source>
        <dbReference type="ARBA" id="ARBA00023288"/>
    </source>
</evidence>
<protein>
    <submittedName>
        <fullName evidence="8">Multiple sugar transport system substrate-binding protein</fullName>
    </submittedName>
</protein>
<keyword evidence="9" id="KW-1185">Reference proteome</keyword>
<keyword evidence="3" id="KW-0472">Membrane</keyword>
<evidence type="ECO:0000256" key="1">
    <source>
        <dbReference type="ARBA" id="ARBA00022475"/>
    </source>
</evidence>
<dbReference type="RefSeq" id="WP_132083816.1">
    <property type="nucleotide sequence ID" value="NZ_JADNAH010000013.1"/>
</dbReference>
<keyword evidence="5" id="KW-0449">Lipoprotein</keyword>
<dbReference type="EMBL" id="SLUK01000001">
    <property type="protein sequence ID" value="TCL45490.1"/>
    <property type="molecule type" value="Genomic_DNA"/>
</dbReference>
<evidence type="ECO:0000256" key="6">
    <source>
        <dbReference type="SAM" id="MobiDB-lite"/>
    </source>
</evidence>
<feature type="compositionally biased region" description="Low complexity" evidence="6">
    <location>
        <begin position="26"/>
        <end position="56"/>
    </location>
</feature>
<name>A0A9X8UMM7_9FIRM</name>